<proteinExistence type="inferred from homology"/>
<evidence type="ECO:0000256" key="3">
    <source>
        <dbReference type="ARBA" id="ARBA00061607"/>
    </source>
</evidence>
<dbReference type="Gene3D" id="3.40.50.300">
    <property type="entry name" value="P-loop containing nucleotide triphosphate hydrolases"/>
    <property type="match status" value="1"/>
</dbReference>
<dbReference type="CDD" id="cd00009">
    <property type="entry name" value="AAA"/>
    <property type="match status" value="1"/>
</dbReference>
<keyword evidence="7" id="KW-1185">Reference proteome</keyword>
<dbReference type="PANTHER" id="PTHR42759">
    <property type="entry name" value="MOXR FAMILY PROTEIN"/>
    <property type="match status" value="1"/>
</dbReference>
<organism evidence="6 7">
    <name type="scientific">Actinoplanes philippinensis</name>
    <dbReference type="NCBI Taxonomy" id="35752"/>
    <lineage>
        <taxon>Bacteria</taxon>
        <taxon>Bacillati</taxon>
        <taxon>Actinomycetota</taxon>
        <taxon>Actinomycetes</taxon>
        <taxon>Micromonosporales</taxon>
        <taxon>Micromonosporaceae</taxon>
        <taxon>Actinoplanes</taxon>
    </lineage>
</organism>
<sequence length="332" mass="35456">MAQSTILTTAPEMPFERFRDLAAALAANVEQVVAGKHEQVRLAVTCLLAEGHLLIEDVPGVGKTSLARALADSIDGTLARIQFTSDSMPADITGVTVYHPGTGLFQFHEGPVFANLVIADEVNRASPKTQSALLEVMAERQVTVDGTARPTARPFMVLATQNPIGMEGTYPLPEAQLDRFLMRIAMGYPDEASELAILAADREGRGPAERRAGTVLTAEQVAAMTAAARRVHVGAELARYVVRLAAATRERAGDSLGVSPRGAVALQRAVQVWAAVDGRDHVHPDDVRGLAPYVFTHRILLGPAEEADGRTAADVVTDALATVPVPRHRTDR</sequence>
<dbReference type="STRING" id="35752.SAMN05421541_10917"/>
<evidence type="ECO:0000259" key="5">
    <source>
        <dbReference type="Pfam" id="PF17863"/>
    </source>
</evidence>
<dbReference type="EMBL" id="FONV01000009">
    <property type="protein sequence ID" value="SFF34202.1"/>
    <property type="molecule type" value="Genomic_DNA"/>
</dbReference>
<keyword evidence="2" id="KW-0067">ATP-binding</keyword>
<reference evidence="6 7" key="1">
    <citation type="submission" date="2016-10" db="EMBL/GenBank/DDBJ databases">
        <authorList>
            <person name="de Groot N.N."/>
        </authorList>
    </citation>
    <scope>NUCLEOTIDE SEQUENCE [LARGE SCALE GENOMIC DNA]</scope>
    <source>
        <strain evidence="6 7">DSM 43019</strain>
    </source>
</reference>
<dbReference type="InterPro" id="IPR041628">
    <property type="entry name" value="ChlI/MoxR_AAA_lid"/>
</dbReference>
<accession>A0A1I2HWJ9</accession>
<protein>
    <submittedName>
        <fullName evidence="6">MoxR-like ATPase</fullName>
    </submittedName>
</protein>
<evidence type="ECO:0000256" key="1">
    <source>
        <dbReference type="ARBA" id="ARBA00022741"/>
    </source>
</evidence>
<dbReference type="RefSeq" id="WP_203779479.1">
    <property type="nucleotide sequence ID" value="NZ_BOMT01000053.1"/>
</dbReference>
<name>A0A1I2HWJ9_9ACTN</name>
<dbReference type="AlphaFoldDB" id="A0A1I2HWJ9"/>
<dbReference type="SUPFAM" id="SSF52540">
    <property type="entry name" value="P-loop containing nucleoside triphosphate hydrolases"/>
    <property type="match status" value="1"/>
</dbReference>
<dbReference type="FunFam" id="3.40.50.300:FF:000640">
    <property type="entry name" value="MoxR family ATPase"/>
    <property type="match status" value="1"/>
</dbReference>
<feature type="domain" description="ATPase AAA-3" evidence="4">
    <location>
        <begin position="52"/>
        <end position="182"/>
    </location>
</feature>
<evidence type="ECO:0000259" key="4">
    <source>
        <dbReference type="Pfam" id="PF07726"/>
    </source>
</evidence>
<evidence type="ECO:0000256" key="2">
    <source>
        <dbReference type="ARBA" id="ARBA00022840"/>
    </source>
</evidence>
<dbReference type="InterPro" id="IPR027417">
    <property type="entry name" value="P-loop_NTPase"/>
</dbReference>
<comment type="similarity">
    <text evidence="3">Belongs to the MoxR family.</text>
</comment>
<dbReference type="PIRSF" id="PIRSF002849">
    <property type="entry name" value="AAA_ATPase_chaperone_MoxR_prd"/>
    <property type="match status" value="1"/>
</dbReference>
<evidence type="ECO:0000313" key="6">
    <source>
        <dbReference type="EMBL" id="SFF34202.1"/>
    </source>
</evidence>
<dbReference type="Gene3D" id="1.10.8.80">
    <property type="entry name" value="Magnesium chelatase subunit I, C-Terminal domain"/>
    <property type="match status" value="1"/>
</dbReference>
<dbReference type="GO" id="GO:0005524">
    <property type="term" value="F:ATP binding"/>
    <property type="evidence" value="ECO:0007669"/>
    <property type="project" value="UniProtKB-KW"/>
</dbReference>
<dbReference type="Proteomes" id="UP000199645">
    <property type="component" value="Unassembled WGS sequence"/>
</dbReference>
<dbReference type="GO" id="GO:0016887">
    <property type="term" value="F:ATP hydrolysis activity"/>
    <property type="evidence" value="ECO:0007669"/>
    <property type="project" value="InterPro"/>
</dbReference>
<evidence type="ECO:0000313" key="7">
    <source>
        <dbReference type="Proteomes" id="UP000199645"/>
    </source>
</evidence>
<feature type="domain" description="ChlI/MoxR AAA lid" evidence="5">
    <location>
        <begin position="247"/>
        <end position="318"/>
    </location>
</feature>
<gene>
    <name evidence="6" type="ORF">SAMN05421541_10917</name>
</gene>
<dbReference type="PANTHER" id="PTHR42759:SF5">
    <property type="entry name" value="METHANOL DEHYDROGENASE REGULATOR"/>
    <property type="match status" value="1"/>
</dbReference>
<dbReference type="Pfam" id="PF07726">
    <property type="entry name" value="AAA_3"/>
    <property type="match status" value="1"/>
</dbReference>
<dbReference type="InterPro" id="IPR050764">
    <property type="entry name" value="CbbQ/NirQ/NorQ/GpvN"/>
</dbReference>
<dbReference type="InterPro" id="IPR011703">
    <property type="entry name" value="ATPase_AAA-3"/>
</dbReference>
<keyword evidence="1" id="KW-0547">Nucleotide-binding</keyword>
<dbReference type="Pfam" id="PF17863">
    <property type="entry name" value="AAA_lid_2"/>
    <property type="match status" value="1"/>
</dbReference>